<comment type="subcellular location">
    <subcellularLocation>
        <location evidence="2 8">Bacterial flagellum basal body</location>
    </subcellularLocation>
</comment>
<dbReference type="AlphaFoldDB" id="A0A2S6MZ45"/>
<dbReference type="GO" id="GO:0009428">
    <property type="term" value="C:bacterial-type flagellum basal body, distal rod, P ring"/>
    <property type="evidence" value="ECO:0007669"/>
    <property type="project" value="InterPro"/>
</dbReference>
<dbReference type="GO" id="GO:0030288">
    <property type="term" value="C:outer membrane-bounded periplasmic space"/>
    <property type="evidence" value="ECO:0007669"/>
    <property type="project" value="InterPro"/>
</dbReference>
<dbReference type="Pfam" id="PF02119">
    <property type="entry name" value="FlgI"/>
    <property type="match status" value="1"/>
</dbReference>
<dbReference type="InterPro" id="IPR001782">
    <property type="entry name" value="Flag_FlgI"/>
</dbReference>
<organism evidence="9 10">
    <name type="scientific">Rhodopila globiformis</name>
    <name type="common">Rhodopseudomonas globiformis</name>
    <dbReference type="NCBI Taxonomy" id="1071"/>
    <lineage>
        <taxon>Bacteria</taxon>
        <taxon>Pseudomonadati</taxon>
        <taxon>Pseudomonadota</taxon>
        <taxon>Alphaproteobacteria</taxon>
        <taxon>Acetobacterales</taxon>
        <taxon>Acetobacteraceae</taxon>
        <taxon>Rhodopila</taxon>
    </lineage>
</organism>
<evidence type="ECO:0000313" key="9">
    <source>
        <dbReference type="EMBL" id="PPQ27619.1"/>
    </source>
</evidence>
<dbReference type="PRINTS" id="PR01010">
    <property type="entry name" value="FLGPRINGFLGI"/>
</dbReference>
<evidence type="ECO:0000256" key="6">
    <source>
        <dbReference type="ARBA" id="ARBA00023143"/>
    </source>
</evidence>
<evidence type="ECO:0000256" key="5">
    <source>
        <dbReference type="ARBA" id="ARBA00022764"/>
    </source>
</evidence>
<keyword evidence="5" id="KW-0574">Periplasm</keyword>
<keyword evidence="10" id="KW-1185">Reference proteome</keyword>
<dbReference type="GO" id="GO:0005198">
    <property type="term" value="F:structural molecule activity"/>
    <property type="evidence" value="ECO:0007669"/>
    <property type="project" value="InterPro"/>
</dbReference>
<sequence length="368" mass="38526">MPAGFLFLLAVLGFLLPAVARAQVLLRDLVSVEGVRSNQLVGYGLVVGLQGTGDNLMNSQFTQLSLIAILERMGVNANGQQLMTRDVASVIVSATLPPFARQGTPIDVQVSCIGDAKALTGGTLMVTPLMGADGQVYAVAQGSVVVGGFTAAGAAQSIKQGVQTSGRVPGGGIVEREVKNSLDDLSTLRLALRTPDFTTANRIEQAINAQLGYGVAKATDLGTVDVLVPPGYSHRVTALLAQIERIPIRPDVPARVVIDEKSGTIVVGADVKLDPVAVTHGNLVVRVTETPQVSQPPPFSNGRTVVVPHTKVEVNDQSDKHLLVMHRAVTLQSLVDGLNALGLGPRDLIQVLNALKASGALHAELDFM</sequence>
<dbReference type="EMBL" id="NHRY01000255">
    <property type="protein sequence ID" value="PPQ27619.1"/>
    <property type="molecule type" value="Genomic_DNA"/>
</dbReference>
<dbReference type="OrthoDB" id="9786431at2"/>
<keyword evidence="9" id="KW-0966">Cell projection</keyword>
<dbReference type="PANTHER" id="PTHR30381">
    <property type="entry name" value="FLAGELLAR P-RING PERIPLASMIC PROTEIN FLGI"/>
    <property type="match status" value="1"/>
</dbReference>
<dbReference type="HAMAP" id="MF_00416">
    <property type="entry name" value="FlgI"/>
    <property type="match status" value="1"/>
</dbReference>
<comment type="function">
    <text evidence="1 8">Assembles around the rod to form the L-ring and probably protects the motor/basal body from shearing forces during rotation.</text>
</comment>
<comment type="subunit">
    <text evidence="8">The basal body constitutes a major portion of the flagellar organelle and consists of four rings (L,P,S, and M) mounted on a central rod.</text>
</comment>
<keyword evidence="4" id="KW-0732">Signal</keyword>
<dbReference type="GO" id="GO:0071973">
    <property type="term" value="P:bacterial-type flagellum-dependent cell motility"/>
    <property type="evidence" value="ECO:0007669"/>
    <property type="project" value="InterPro"/>
</dbReference>
<comment type="caution">
    <text evidence="9">The sequence shown here is derived from an EMBL/GenBank/DDBJ whole genome shotgun (WGS) entry which is preliminary data.</text>
</comment>
<evidence type="ECO:0000256" key="4">
    <source>
        <dbReference type="ARBA" id="ARBA00022729"/>
    </source>
</evidence>
<name>A0A2S6MZ45_RHOGL</name>
<dbReference type="Proteomes" id="UP000239724">
    <property type="component" value="Unassembled WGS sequence"/>
</dbReference>
<accession>A0A2S6MZ45</accession>
<evidence type="ECO:0000313" key="10">
    <source>
        <dbReference type="Proteomes" id="UP000239724"/>
    </source>
</evidence>
<evidence type="ECO:0000256" key="8">
    <source>
        <dbReference type="HAMAP-Rule" id="MF_00416"/>
    </source>
</evidence>
<keyword evidence="6 8" id="KW-0975">Bacterial flagellum</keyword>
<evidence type="ECO:0000256" key="1">
    <source>
        <dbReference type="ARBA" id="ARBA00002591"/>
    </source>
</evidence>
<reference evidence="9 10" key="1">
    <citation type="journal article" date="2018" name="Arch. Microbiol.">
        <title>New insights into the metabolic potential of the phototrophic purple bacterium Rhodopila globiformis DSM 161(T) from its draft genome sequence and evidence for a vanadium-dependent nitrogenase.</title>
        <authorList>
            <person name="Imhoff J.F."/>
            <person name="Rahn T."/>
            <person name="Kunzel S."/>
            <person name="Neulinger S.C."/>
        </authorList>
    </citation>
    <scope>NUCLEOTIDE SEQUENCE [LARGE SCALE GENOMIC DNA]</scope>
    <source>
        <strain evidence="9 10">DSM 161</strain>
    </source>
</reference>
<evidence type="ECO:0000256" key="7">
    <source>
        <dbReference type="ARBA" id="ARBA00032344"/>
    </source>
</evidence>
<keyword evidence="9" id="KW-0282">Flagellum</keyword>
<dbReference type="RefSeq" id="WP_104521888.1">
    <property type="nucleotide sequence ID" value="NZ_NHRY01000255.1"/>
</dbReference>
<dbReference type="NCBIfam" id="NF003676">
    <property type="entry name" value="PRK05303.1"/>
    <property type="match status" value="1"/>
</dbReference>
<keyword evidence="9" id="KW-0969">Cilium</keyword>
<evidence type="ECO:0000256" key="2">
    <source>
        <dbReference type="ARBA" id="ARBA00004117"/>
    </source>
</evidence>
<protein>
    <recommendedName>
        <fullName evidence="3 8">Flagellar P-ring protein</fullName>
    </recommendedName>
    <alternativeName>
        <fullName evidence="7 8">Basal body P-ring protein</fullName>
    </alternativeName>
</protein>
<proteinExistence type="inferred from homology"/>
<dbReference type="PANTHER" id="PTHR30381:SF0">
    <property type="entry name" value="FLAGELLAR P-RING PROTEIN"/>
    <property type="match status" value="1"/>
</dbReference>
<gene>
    <name evidence="8 9" type="primary">flgI</name>
    <name evidence="9" type="ORF">CCS01_26765</name>
</gene>
<comment type="similarity">
    <text evidence="8">Belongs to the FlgI family.</text>
</comment>
<evidence type="ECO:0000256" key="3">
    <source>
        <dbReference type="ARBA" id="ARBA00019515"/>
    </source>
</evidence>